<evidence type="ECO:0000313" key="4">
    <source>
        <dbReference type="EMBL" id="MBD8525754.1"/>
    </source>
</evidence>
<evidence type="ECO:0000256" key="3">
    <source>
        <dbReference type="SAM" id="Phobius"/>
    </source>
</evidence>
<feature type="transmembrane region" description="Helical" evidence="3">
    <location>
        <begin position="56"/>
        <end position="76"/>
    </location>
</feature>
<keyword evidence="3" id="KW-0812">Transmembrane</keyword>
<feature type="region of interest" description="Disordered" evidence="2">
    <location>
        <begin position="117"/>
        <end position="154"/>
    </location>
</feature>
<evidence type="ECO:0000256" key="1">
    <source>
        <dbReference type="SAM" id="Coils"/>
    </source>
</evidence>
<dbReference type="Proteomes" id="UP000613768">
    <property type="component" value="Unassembled WGS sequence"/>
</dbReference>
<keyword evidence="5" id="KW-1185">Reference proteome</keyword>
<dbReference type="EMBL" id="JACYTR010000012">
    <property type="protein sequence ID" value="MBD8525754.1"/>
    <property type="molecule type" value="Genomic_DNA"/>
</dbReference>
<accession>A0AAW3ZJR3</accession>
<evidence type="ECO:0000313" key="5">
    <source>
        <dbReference type="Proteomes" id="UP000613768"/>
    </source>
</evidence>
<organism evidence="4 5">
    <name type="scientific">Pseudomarimonas arenosa</name>
    <dbReference type="NCBI Taxonomy" id="2774145"/>
    <lineage>
        <taxon>Bacteria</taxon>
        <taxon>Pseudomonadati</taxon>
        <taxon>Pseudomonadota</taxon>
        <taxon>Gammaproteobacteria</taxon>
        <taxon>Lysobacterales</taxon>
        <taxon>Lysobacteraceae</taxon>
        <taxon>Pseudomarimonas</taxon>
    </lineage>
</organism>
<sequence>MLIMLLWLVSLVFWIMVLVRIGRESVLMAILTFFLWPIALVPLIRNWGQGESDIRMPFFGALIASVLAYSMLASTVSDLVSEQAMYISDEELQLIAEDDPEYAEELRRLRDEAIAEDRAAQPTEGRVDPPSAAASSDVAVERSVQNGGSGYSAPTLSEQAEIVANAGLRPTSHRPAAPLPQLISADTDLERLEAEVRQLSYRLGKVKLERAQAELALPSGFRFVPRVSLTRVARLRGTEVEPHVLGWVVHQQVSVADPDGWYIEVLYLESGNFALGQPLDTVDERAAALAGQLLADGSQRSLGSGRHAPTWYPLPGVLTWAVFGTTSDMQSQAEVLAVRLLRQGALLFVMHGVEAEREELALRATRLLANRVEVTRGQDYTDFRRGDREAPQTLLAWVAGEPVAGAD</sequence>
<protein>
    <submittedName>
        <fullName evidence="4">Uncharacterized protein</fullName>
    </submittedName>
</protein>
<evidence type="ECO:0000256" key="2">
    <source>
        <dbReference type="SAM" id="MobiDB-lite"/>
    </source>
</evidence>
<name>A0AAW3ZJR3_9GAMM</name>
<feature type="transmembrane region" description="Helical" evidence="3">
    <location>
        <begin position="27"/>
        <end position="44"/>
    </location>
</feature>
<reference evidence="4 5" key="1">
    <citation type="submission" date="2020-09" db="EMBL/GenBank/DDBJ databases">
        <title>Pseudoxanthomonas sp. CAU 1598 isolated from sand of Yaerae Beach.</title>
        <authorList>
            <person name="Kim W."/>
        </authorList>
    </citation>
    <scope>NUCLEOTIDE SEQUENCE [LARGE SCALE GENOMIC DNA]</scope>
    <source>
        <strain evidence="4 5">CAU 1598</strain>
    </source>
</reference>
<gene>
    <name evidence="4" type="ORF">IFO71_08355</name>
</gene>
<feature type="coiled-coil region" evidence="1">
    <location>
        <begin position="182"/>
        <end position="209"/>
    </location>
</feature>
<keyword evidence="3" id="KW-1133">Transmembrane helix</keyword>
<dbReference type="RefSeq" id="WP_192029119.1">
    <property type="nucleotide sequence ID" value="NZ_JACYTR010000012.1"/>
</dbReference>
<comment type="caution">
    <text evidence="4">The sequence shown here is derived from an EMBL/GenBank/DDBJ whole genome shotgun (WGS) entry which is preliminary data.</text>
</comment>
<dbReference type="AlphaFoldDB" id="A0AAW3ZJR3"/>
<feature type="compositionally biased region" description="Low complexity" evidence="2">
    <location>
        <begin position="128"/>
        <end position="144"/>
    </location>
</feature>
<proteinExistence type="predicted"/>
<feature type="transmembrane region" description="Helical" evidence="3">
    <location>
        <begin position="5"/>
        <end position="21"/>
    </location>
</feature>
<keyword evidence="1" id="KW-0175">Coiled coil</keyword>
<keyword evidence="3" id="KW-0472">Membrane</keyword>